<dbReference type="Proteomes" id="UP000034516">
    <property type="component" value="Unassembled WGS sequence"/>
</dbReference>
<dbReference type="InterPro" id="IPR036866">
    <property type="entry name" value="RibonucZ/Hydroxyglut_hydro"/>
</dbReference>
<organism evidence="2 3">
    <name type="scientific">Candidatus Kuenenbacteria bacterium GW2011_GWA2_42_15</name>
    <dbReference type="NCBI Taxonomy" id="1618677"/>
    <lineage>
        <taxon>Bacteria</taxon>
        <taxon>Candidatus Kueneniibacteriota</taxon>
    </lineage>
</organism>
<protein>
    <submittedName>
        <fullName evidence="2">Beta-lactamase domain protein</fullName>
    </submittedName>
</protein>
<evidence type="ECO:0000313" key="2">
    <source>
        <dbReference type="EMBL" id="KKS39797.1"/>
    </source>
</evidence>
<dbReference type="InterPro" id="IPR052159">
    <property type="entry name" value="Competence_DNA_uptake"/>
</dbReference>
<dbReference type="InterPro" id="IPR001279">
    <property type="entry name" value="Metallo-B-lactamas"/>
</dbReference>
<evidence type="ECO:0000259" key="1">
    <source>
        <dbReference type="SMART" id="SM00849"/>
    </source>
</evidence>
<proteinExistence type="predicted"/>
<name>A0A0G0YT36_9BACT</name>
<gene>
    <name evidence="2" type="ORF">UV02_C0055G0007</name>
</gene>
<dbReference type="SMART" id="SM00849">
    <property type="entry name" value="Lactamase_B"/>
    <property type="match status" value="1"/>
</dbReference>
<comment type="caution">
    <text evidence="2">The sequence shown here is derived from an EMBL/GenBank/DDBJ whole genome shotgun (WGS) entry which is preliminary data.</text>
</comment>
<dbReference type="CDD" id="cd07731">
    <property type="entry name" value="ComA-like_MBL-fold"/>
    <property type="match status" value="1"/>
</dbReference>
<dbReference type="Pfam" id="PF00753">
    <property type="entry name" value="Lactamase_B"/>
    <property type="match status" value="1"/>
</dbReference>
<dbReference type="EMBL" id="LCCW01000055">
    <property type="protein sequence ID" value="KKS39797.1"/>
    <property type="molecule type" value="Genomic_DNA"/>
</dbReference>
<feature type="domain" description="Metallo-beta-lactamase" evidence="1">
    <location>
        <begin position="58"/>
        <end position="267"/>
    </location>
</feature>
<dbReference type="AlphaFoldDB" id="A0A0G0YT36"/>
<dbReference type="PANTHER" id="PTHR30619">
    <property type="entry name" value="DNA INTERNALIZATION/COMPETENCE PROTEIN COMEC/REC2"/>
    <property type="match status" value="1"/>
</dbReference>
<evidence type="ECO:0000313" key="3">
    <source>
        <dbReference type="Proteomes" id="UP000034516"/>
    </source>
</evidence>
<accession>A0A0G0YT36</accession>
<sequence length="312" mass="34831">MLLNKKTIAILILIAAAFLITNRWHFNFFKEQTVQRVNDKNTNPTSKELQIYFLDVGQGDAILIKTPMGKQILLDGGEGQTVLEKLGQYLPLTDKTIELVILSHPHGDHLGGLIDVLERYQVEEVWLTGVVHTSSGYLEFLNLINSKKITAKNIFACGENKPTGCSDEIAVENNMKFKVLWPRENLTGQRVKEINNISMVLKLIYGNNSWLLPGDLDSAAEEKLIRDSPEYLMANVLKVAHHGSSSATSEEWLKLVSPTDAIISVGKDNDYGHPSLRILNRLKRAGINIWRTDELGDTLTESDGITINITSP</sequence>
<dbReference type="Gene3D" id="3.60.15.10">
    <property type="entry name" value="Ribonuclease Z/Hydroxyacylglutathione hydrolase-like"/>
    <property type="match status" value="1"/>
</dbReference>
<dbReference type="SUPFAM" id="SSF56281">
    <property type="entry name" value="Metallo-hydrolase/oxidoreductase"/>
    <property type="match status" value="1"/>
</dbReference>
<dbReference type="InterPro" id="IPR035681">
    <property type="entry name" value="ComA-like_MBL"/>
</dbReference>
<dbReference type="PANTHER" id="PTHR30619:SF1">
    <property type="entry name" value="RECOMBINATION PROTEIN 2"/>
    <property type="match status" value="1"/>
</dbReference>
<reference evidence="2 3" key="1">
    <citation type="journal article" date="2015" name="Nature">
        <title>rRNA introns, odd ribosomes, and small enigmatic genomes across a large radiation of phyla.</title>
        <authorList>
            <person name="Brown C.T."/>
            <person name="Hug L.A."/>
            <person name="Thomas B.C."/>
            <person name="Sharon I."/>
            <person name="Castelle C.J."/>
            <person name="Singh A."/>
            <person name="Wilkins M.J."/>
            <person name="Williams K.H."/>
            <person name="Banfield J.F."/>
        </authorList>
    </citation>
    <scope>NUCLEOTIDE SEQUENCE [LARGE SCALE GENOMIC DNA]</scope>
</reference>